<evidence type="ECO:0000259" key="8">
    <source>
        <dbReference type="PROSITE" id="PS51935"/>
    </source>
</evidence>
<keyword evidence="5" id="KW-0378">Hydrolase</keyword>
<dbReference type="Pfam" id="PF01476">
    <property type="entry name" value="LysM"/>
    <property type="match status" value="4"/>
</dbReference>
<evidence type="ECO:0000256" key="1">
    <source>
        <dbReference type="ARBA" id="ARBA00007074"/>
    </source>
</evidence>
<dbReference type="SMART" id="SM00257">
    <property type="entry name" value="LysM"/>
    <property type="match status" value="4"/>
</dbReference>
<dbReference type="Pfam" id="PF01471">
    <property type="entry name" value="PG_binding_1"/>
    <property type="match status" value="1"/>
</dbReference>
<dbReference type="PROSITE" id="PS51782">
    <property type="entry name" value="LYSM"/>
    <property type="match status" value="4"/>
</dbReference>
<keyword evidence="4" id="KW-0677">Repeat</keyword>
<feature type="domain" description="NlpC/P60" evidence="8">
    <location>
        <begin position="324"/>
        <end position="447"/>
    </location>
</feature>
<dbReference type="InterPro" id="IPR000064">
    <property type="entry name" value="NLP_P60_dom"/>
</dbReference>
<dbReference type="GO" id="GO:0006508">
    <property type="term" value="P:proteolysis"/>
    <property type="evidence" value="ECO:0007669"/>
    <property type="project" value="UniProtKB-KW"/>
</dbReference>
<reference evidence="9" key="1">
    <citation type="submission" date="2021-04" db="EMBL/GenBank/DDBJ databases">
        <title>Genomic analysis of electroactive and textile dye degrading Bacillus circulans strain: DC10 isolated from constructed wetland-microbial fuel cells treating textile dye wastewaters.</title>
        <authorList>
            <person name="Patel D.U."/>
            <person name="Desai C.R."/>
        </authorList>
    </citation>
    <scope>NUCLEOTIDE SEQUENCE</scope>
    <source>
        <strain evidence="9">DC10</strain>
    </source>
</reference>
<dbReference type="InterPro" id="IPR052062">
    <property type="entry name" value="Murein_DD/LD_carboxypeptidase"/>
</dbReference>
<dbReference type="EMBL" id="JAGTPX010000038">
    <property type="protein sequence ID" value="MBR8672357.1"/>
    <property type="molecule type" value="Genomic_DNA"/>
</dbReference>
<sequence>MTAIPFMMGSPTSAQAAELSSTSVQSQTSNSVFYIVKSGDTLWNISQKYNSSVDQIKQANKLASDTLNLNQRLIIPQAFHKVATGDYLTVLAKKYNVSVDAIKEANNLVSDSTTLGQILIIPKLINTNTGTTSNSNSTPSTPTNQTGKYTVVSGDTLSAIAKRYGTTVDNLKSTNGLSSDSIYVGQILTIPATGSTAGSGSSQTVSTPVSYTVVSGDSLSIIAKKYNVTVNQLKETNQLASDIIRVGQVLTIPSGQVVNPTPQTSTNLSTVEKNLQTLGYYAVPATTGSTSVSTTQAIQTFQKDYLLPITGNADEATTTAINHALVKKTLVNDTNNYLGVPYVWGGTTPSGFDCSGFVSYMFNKHGVSMTRNTSAGLFTTGTAIQRANLQPGDLVFFAVNTPGTISHVGFYMGDNQFISATSSKGIAAYSMDNSYWSQYYVGAKRVY</sequence>
<comment type="similarity">
    <text evidence="1">Belongs to the peptidase C40 family.</text>
</comment>
<dbReference type="InterPro" id="IPR036366">
    <property type="entry name" value="PGBDSf"/>
</dbReference>
<accession>A0A941JSS5</accession>
<evidence type="ECO:0000256" key="4">
    <source>
        <dbReference type="ARBA" id="ARBA00022737"/>
    </source>
</evidence>
<proteinExistence type="inferred from homology"/>
<dbReference type="SUPFAM" id="SSF54001">
    <property type="entry name" value="Cysteine proteinases"/>
    <property type="match status" value="1"/>
</dbReference>
<comment type="caution">
    <text evidence="9">The sequence shown here is derived from an EMBL/GenBank/DDBJ whole genome shotgun (WGS) entry which is preliminary data.</text>
</comment>
<dbReference type="PANTHER" id="PTHR47360">
    <property type="entry name" value="MUREIN DD-ENDOPEPTIDASE MEPS/MUREIN LD-CARBOXYPEPTIDASE"/>
    <property type="match status" value="1"/>
</dbReference>
<protein>
    <submittedName>
        <fullName evidence="9">LysM peptidoglycan-binding domain-containing protein</fullName>
    </submittedName>
</protein>
<keyword evidence="6" id="KW-0788">Thiol protease</keyword>
<dbReference type="Gene3D" id="3.10.350.10">
    <property type="entry name" value="LysM domain"/>
    <property type="match status" value="4"/>
</dbReference>
<dbReference type="InterPro" id="IPR036779">
    <property type="entry name" value="LysM_dom_sf"/>
</dbReference>
<dbReference type="PROSITE" id="PS51935">
    <property type="entry name" value="NLPC_P60"/>
    <property type="match status" value="1"/>
</dbReference>
<feature type="domain" description="LysM" evidence="7">
    <location>
        <begin position="78"/>
        <end position="121"/>
    </location>
</feature>
<dbReference type="InterPro" id="IPR038765">
    <property type="entry name" value="Papain-like_cys_pep_sf"/>
</dbReference>
<keyword evidence="3" id="KW-0732">Signal</keyword>
<evidence type="ECO:0000313" key="9">
    <source>
        <dbReference type="EMBL" id="MBR8672357.1"/>
    </source>
</evidence>
<dbReference type="PANTHER" id="PTHR47360:SF1">
    <property type="entry name" value="ENDOPEPTIDASE NLPC-RELATED"/>
    <property type="match status" value="1"/>
</dbReference>
<dbReference type="InterPro" id="IPR036365">
    <property type="entry name" value="PGBD-like_sf"/>
</dbReference>
<dbReference type="InterPro" id="IPR002477">
    <property type="entry name" value="Peptidoglycan-bd-like"/>
</dbReference>
<feature type="domain" description="LysM" evidence="7">
    <location>
        <begin position="209"/>
        <end position="252"/>
    </location>
</feature>
<dbReference type="SUPFAM" id="SSF47090">
    <property type="entry name" value="PGBD-like"/>
    <property type="match status" value="1"/>
</dbReference>
<keyword evidence="2" id="KW-0645">Protease</keyword>
<dbReference type="SUPFAM" id="SSF54106">
    <property type="entry name" value="LysM domain"/>
    <property type="match status" value="4"/>
</dbReference>
<dbReference type="GO" id="GO:0008234">
    <property type="term" value="F:cysteine-type peptidase activity"/>
    <property type="evidence" value="ECO:0007669"/>
    <property type="project" value="UniProtKB-KW"/>
</dbReference>
<feature type="domain" description="LysM" evidence="7">
    <location>
        <begin position="32"/>
        <end position="75"/>
    </location>
</feature>
<dbReference type="InterPro" id="IPR018392">
    <property type="entry name" value="LysM"/>
</dbReference>
<dbReference type="CDD" id="cd00118">
    <property type="entry name" value="LysM"/>
    <property type="match status" value="4"/>
</dbReference>
<evidence type="ECO:0000259" key="7">
    <source>
        <dbReference type="PROSITE" id="PS51782"/>
    </source>
</evidence>
<dbReference type="Gene3D" id="1.10.101.10">
    <property type="entry name" value="PGBD-like superfamily/PGBD"/>
    <property type="match status" value="1"/>
</dbReference>
<evidence type="ECO:0000256" key="5">
    <source>
        <dbReference type="ARBA" id="ARBA00022801"/>
    </source>
</evidence>
<dbReference type="Pfam" id="PF00877">
    <property type="entry name" value="NLPC_P60"/>
    <property type="match status" value="1"/>
</dbReference>
<feature type="domain" description="LysM" evidence="7">
    <location>
        <begin position="147"/>
        <end position="190"/>
    </location>
</feature>
<dbReference type="Gene3D" id="3.90.1720.10">
    <property type="entry name" value="endopeptidase domain like (from Nostoc punctiforme)"/>
    <property type="match status" value="1"/>
</dbReference>
<evidence type="ECO:0000256" key="2">
    <source>
        <dbReference type="ARBA" id="ARBA00022670"/>
    </source>
</evidence>
<evidence type="ECO:0000256" key="3">
    <source>
        <dbReference type="ARBA" id="ARBA00022729"/>
    </source>
</evidence>
<evidence type="ECO:0000256" key="6">
    <source>
        <dbReference type="ARBA" id="ARBA00022807"/>
    </source>
</evidence>
<name>A0A941JSS5_NIACI</name>
<gene>
    <name evidence="9" type="ORF">KD144_22760</name>
</gene>
<organism evidence="9">
    <name type="scientific">Niallia circulans</name>
    <name type="common">Bacillus circulans</name>
    <dbReference type="NCBI Taxonomy" id="1397"/>
    <lineage>
        <taxon>Bacteria</taxon>
        <taxon>Bacillati</taxon>
        <taxon>Bacillota</taxon>
        <taxon>Bacilli</taxon>
        <taxon>Bacillales</taxon>
        <taxon>Bacillaceae</taxon>
        <taxon>Niallia</taxon>
    </lineage>
</organism>
<dbReference type="AlphaFoldDB" id="A0A941JSS5"/>